<evidence type="ECO:0000313" key="2">
    <source>
        <dbReference type="EMBL" id="JAH44783.1"/>
    </source>
</evidence>
<reference evidence="2" key="1">
    <citation type="submission" date="2014-11" db="EMBL/GenBank/DDBJ databases">
        <authorList>
            <person name="Amaro Gonzalez C."/>
        </authorList>
    </citation>
    <scope>NUCLEOTIDE SEQUENCE</scope>
</reference>
<reference evidence="2" key="2">
    <citation type="journal article" date="2015" name="Fish Shellfish Immunol.">
        <title>Early steps in the European eel (Anguilla anguilla)-Vibrio vulnificus interaction in the gills: Role of the RtxA13 toxin.</title>
        <authorList>
            <person name="Callol A."/>
            <person name="Pajuelo D."/>
            <person name="Ebbesson L."/>
            <person name="Teles M."/>
            <person name="MacKenzie S."/>
            <person name="Amaro C."/>
        </authorList>
    </citation>
    <scope>NUCLEOTIDE SEQUENCE</scope>
</reference>
<dbReference type="AlphaFoldDB" id="A0A0E9SW81"/>
<protein>
    <submittedName>
        <fullName evidence="2">Uncharacterized protein</fullName>
    </submittedName>
</protein>
<feature type="region of interest" description="Disordered" evidence="1">
    <location>
        <begin position="1"/>
        <end position="22"/>
    </location>
</feature>
<accession>A0A0E9SW81</accession>
<evidence type="ECO:0000256" key="1">
    <source>
        <dbReference type="SAM" id="MobiDB-lite"/>
    </source>
</evidence>
<sequence>MHAEGTDMSVTQSGDVSEQVGCPVKRGPYGKHQFKFPARRMFYAFSFLNTDTDLNLSFSTTM</sequence>
<name>A0A0E9SW81_ANGAN</name>
<dbReference type="EMBL" id="GBXM01063794">
    <property type="protein sequence ID" value="JAH44783.1"/>
    <property type="molecule type" value="Transcribed_RNA"/>
</dbReference>
<organism evidence="2">
    <name type="scientific">Anguilla anguilla</name>
    <name type="common">European freshwater eel</name>
    <name type="synonym">Muraena anguilla</name>
    <dbReference type="NCBI Taxonomy" id="7936"/>
    <lineage>
        <taxon>Eukaryota</taxon>
        <taxon>Metazoa</taxon>
        <taxon>Chordata</taxon>
        <taxon>Craniata</taxon>
        <taxon>Vertebrata</taxon>
        <taxon>Euteleostomi</taxon>
        <taxon>Actinopterygii</taxon>
        <taxon>Neopterygii</taxon>
        <taxon>Teleostei</taxon>
        <taxon>Anguilliformes</taxon>
        <taxon>Anguillidae</taxon>
        <taxon>Anguilla</taxon>
    </lineage>
</organism>
<proteinExistence type="predicted"/>